<reference evidence="2" key="1">
    <citation type="submission" date="2022-08" db="UniProtKB">
        <authorList>
            <consortium name="EnsemblMetazoa"/>
        </authorList>
    </citation>
    <scope>IDENTIFICATION</scope>
    <source>
        <strain evidence="2">Dongola</strain>
    </source>
</reference>
<name>A0A182IHE5_ANOAR</name>
<evidence type="ECO:0000313" key="3">
    <source>
        <dbReference type="Proteomes" id="UP000075840"/>
    </source>
</evidence>
<proteinExistence type="predicted"/>
<feature type="region of interest" description="Disordered" evidence="1">
    <location>
        <begin position="1"/>
        <end position="33"/>
    </location>
</feature>
<dbReference type="Proteomes" id="UP000075840">
    <property type="component" value="Unassembled WGS sequence"/>
</dbReference>
<sequence>MIRNCNRRSIDDHPEPDVCGESARSLAAYHTSQ</sequence>
<organism evidence="2 3">
    <name type="scientific">Anopheles arabiensis</name>
    <name type="common">Mosquito</name>
    <dbReference type="NCBI Taxonomy" id="7173"/>
    <lineage>
        <taxon>Eukaryota</taxon>
        <taxon>Metazoa</taxon>
        <taxon>Ecdysozoa</taxon>
        <taxon>Arthropoda</taxon>
        <taxon>Hexapoda</taxon>
        <taxon>Insecta</taxon>
        <taxon>Pterygota</taxon>
        <taxon>Neoptera</taxon>
        <taxon>Endopterygota</taxon>
        <taxon>Diptera</taxon>
        <taxon>Nematocera</taxon>
        <taxon>Culicoidea</taxon>
        <taxon>Culicidae</taxon>
        <taxon>Anophelinae</taxon>
        <taxon>Anopheles</taxon>
    </lineage>
</organism>
<evidence type="ECO:0000256" key="1">
    <source>
        <dbReference type="SAM" id="MobiDB-lite"/>
    </source>
</evidence>
<protein>
    <submittedName>
        <fullName evidence="2">Uncharacterized protein</fullName>
    </submittedName>
</protein>
<dbReference type="VEuPathDB" id="VectorBase:AARA014875"/>
<keyword evidence="3" id="KW-1185">Reference proteome</keyword>
<dbReference type="EnsemblMetazoa" id="AARA014875-RB">
    <property type="protein sequence ID" value="AARA014875-PB"/>
    <property type="gene ID" value="AARA014875"/>
</dbReference>
<evidence type="ECO:0000313" key="2">
    <source>
        <dbReference type="EnsemblMetazoa" id="AARA014875-PB"/>
    </source>
</evidence>
<accession>A0A182IHE5</accession>
<dbReference type="AlphaFoldDB" id="A0A182IHE5"/>
<dbReference type="EMBL" id="APCN01000968">
    <property type="status" value="NOT_ANNOTATED_CDS"/>
    <property type="molecule type" value="Genomic_DNA"/>
</dbReference>